<proteinExistence type="inferred from homology"/>
<comment type="similarity">
    <text evidence="1">Belongs to the FAD-binding monooxygenase family.</text>
</comment>
<dbReference type="InterPro" id="IPR036188">
    <property type="entry name" value="FAD/NAD-bd_sf"/>
</dbReference>
<organism evidence="2 3">
    <name type="scientific">Phyllachora maydis</name>
    <dbReference type="NCBI Taxonomy" id="1825666"/>
    <lineage>
        <taxon>Eukaryota</taxon>
        <taxon>Fungi</taxon>
        <taxon>Dikarya</taxon>
        <taxon>Ascomycota</taxon>
        <taxon>Pezizomycotina</taxon>
        <taxon>Sordariomycetes</taxon>
        <taxon>Sordariomycetidae</taxon>
        <taxon>Phyllachorales</taxon>
        <taxon>Phyllachoraceae</taxon>
        <taxon>Phyllachora</taxon>
    </lineage>
</organism>
<dbReference type="EMBL" id="JAQQPM010000005">
    <property type="protein sequence ID" value="KAK2071550.1"/>
    <property type="molecule type" value="Genomic_DNA"/>
</dbReference>
<reference evidence="2" key="1">
    <citation type="journal article" date="2023" name="Mol. Plant Microbe Interact.">
        <title>Elucidating the Obligate Nature and Biological Capacity of an Invasive Fungal Corn Pathogen.</title>
        <authorList>
            <person name="MacCready J.S."/>
            <person name="Roggenkamp E.M."/>
            <person name="Gdanetz K."/>
            <person name="Chilvers M.I."/>
        </authorList>
    </citation>
    <scope>NUCLEOTIDE SEQUENCE</scope>
    <source>
        <strain evidence="2">PM02</strain>
    </source>
</reference>
<dbReference type="SUPFAM" id="SSF51905">
    <property type="entry name" value="FAD/NAD(P)-binding domain"/>
    <property type="match status" value="1"/>
</dbReference>
<gene>
    <name evidence="2" type="ORF">P8C59_005964</name>
</gene>
<sequence length="673" mass="76643">MVRALYSFSFECNPDWSRVLNSQQEIWAYLRRVAVKYDLVQRTSFSTLVESAAWHEASSRWRLILRDLRTDIRLVHETQFLFSGAGILVEPRPLDVPGVARFAGPLLHTARWPREGVDLAGRDVVLFGNGCTAVQVVSAVAPHVGRLTQFVRNKHWILPSIDDTTRRTLQFALKYVPGAAWLQRILVFLVAENALRGFYRTRLGEAFRRGKEETARRLVRKNAPPEYHDMLLPDFPIGCKRRIFDTGYLAALGRENITLTDEKVLEVVPEGVRTEKGIVKADIIISANGFVVNNFLGKMEIRGRGGRTIQEHWEEYGGPEAYNCSLLHDFPNFFMLLGPNSATGHTSCIMAIENSVNYALRIIKPVLDGHGTIVELKKSAEKSYVQRVQNALTRTVFGENCQSWYQRGSDGKTWNGMTYPWSQFHYWYRSFFPSWSDLQYRGQVKTQRRSRHTLKLVFLPSVERRLESFLANVEVLPGAAWDDAHSQARVPQARVPQAMEDPSARPIHSPQHLCAIYDIPPSTLSPTLYPLTARDLGELLRRRYLARRRLADLQLILLFATAHAYDFAAAAAAPGDYDPDRMVELCVKTGAMVHDFAAGGAMTGCAVGDFMAKRLSRGRAVRRLARRVRTDYGLRFSNELGDRCLWDHLDGLWRVLVREETSLDFNHWQLIKL</sequence>
<dbReference type="PANTHER" id="PTHR42877:SF10">
    <property type="entry name" value="L-ORNITHINE N(5)-OXYGENASE"/>
    <property type="match status" value="1"/>
</dbReference>
<evidence type="ECO:0000313" key="3">
    <source>
        <dbReference type="Proteomes" id="UP001217918"/>
    </source>
</evidence>
<evidence type="ECO:0000313" key="2">
    <source>
        <dbReference type="EMBL" id="KAK2071550.1"/>
    </source>
</evidence>
<name>A0AAD9ME19_9PEZI</name>
<keyword evidence="3" id="KW-1185">Reference proteome</keyword>
<accession>A0AAD9ME19</accession>
<dbReference type="PANTHER" id="PTHR42877">
    <property type="entry name" value="L-ORNITHINE N(5)-MONOOXYGENASE-RELATED"/>
    <property type="match status" value="1"/>
</dbReference>
<evidence type="ECO:0000256" key="1">
    <source>
        <dbReference type="ARBA" id="ARBA00010139"/>
    </source>
</evidence>
<dbReference type="Gene3D" id="3.50.50.60">
    <property type="entry name" value="FAD/NAD(P)-binding domain"/>
    <property type="match status" value="3"/>
</dbReference>
<dbReference type="AlphaFoldDB" id="A0AAD9ME19"/>
<dbReference type="Proteomes" id="UP001217918">
    <property type="component" value="Unassembled WGS sequence"/>
</dbReference>
<protein>
    <submittedName>
        <fullName evidence="2">Uncharacterized protein</fullName>
    </submittedName>
</protein>
<dbReference type="InterPro" id="IPR051209">
    <property type="entry name" value="FAD-bind_Monooxygenase_sf"/>
</dbReference>
<comment type="caution">
    <text evidence="2">The sequence shown here is derived from an EMBL/GenBank/DDBJ whole genome shotgun (WGS) entry which is preliminary data.</text>
</comment>